<dbReference type="GO" id="GO:0043138">
    <property type="term" value="F:3'-5' DNA helicase activity"/>
    <property type="evidence" value="ECO:0007669"/>
    <property type="project" value="TreeGrafter"/>
</dbReference>
<evidence type="ECO:0000256" key="2">
    <source>
        <dbReference type="ARBA" id="ARBA00022801"/>
    </source>
</evidence>
<keyword evidence="2 5" id="KW-0378">Hydrolase</keyword>
<keyword evidence="9" id="KW-1185">Reference proteome</keyword>
<feature type="binding site" evidence="5">
    <location>
        <begin position="204"/>
        <end position="211"/>
    </location>
    <ligand>
        <name>ATP</name>
        <dbReference type="ChEBI" id="CHEBI:30616"/>
    </ligand>
</feature>
<dbReference type="InterPro" id="IPR000212">
    <property type="entry name" value="DNA_helicase_UvrD/REP"/>
</dbReference>
<evidence type="ECO:0000313" key="9">
    <source>
        <dbReference type="Proteomes" id="UP000253303"/>
    </source>
</evidence>
<dbReference type="GO" id="GO:0016787">
    <property type="term" value="F:hydrolase activity"/>
    <property type="evidence" value="ECO:0007669"/>
    <property type="project" value="UniProtKB-UniRule"/>
</dbReference>
<dbReference type="PROSITE" id="PS51198">
    <property type="entry name" value="UVRD_HELICASE_ATP_BIND"/>
    <property type="match status" value="1"/>
</dbReference>
<keyword evidence="1 5" id="KW-0547">Nucleotide-binding</keyword>
<accession>A0A366LQQ3</accession>
<dbReference type="SUPFAM" id="SSF52540">
    <property type="entry name" value="P-loop containing nucleoside triphosphate hydrolases"/>
    <property type="match status" value="1"/>
</dbReference>
<evidence type="ECO:0000256" key="3">
    <source>
        <dbReference type="ARBA" id="ARBA00022806"/>
    </source>
</evidence>
<dbReference type="GO" id="GO:0000725">
    <property type="term" value="P:recombinational repair"/>
    <property type="evidence" value="ECO:0007669"/>
    <property type="project" value="TreeGrafter"/>
</dbReference>
<dbReference type="GO" id="GO:0003677">
    <property type="term" value="F:DNA binding"/>
    <property type="evidence" value="ECO:0007669"/>
    <property type="project" value="InterPro"/>
</dbReference>
<dbReference type="InterPro" id="IPR014016">
    <property type="entry name" value="UvrD-like_ATP-bd"/>
</dbReference>
<dbReference type="Gene3D" id="3.40.50.300">
    <property type="entry name" value="P-loop containing nucleotide triphosphate hydrolases"/>
    <property type="match status" value="3"/>
</dbReference>
<feature type="region of interest" description="Disordered" evidence="6">
    <location>
        <begin position="795"/>
        <end position="819"/>
    </location>
</feature>
<feature type="domain" description="UvrD-like helicase ATP-binding" evidence="7">
    <location>
        <begin position="183"/>
        <end position="634"/>
    </location>
</feature>
<dbReference type="OrthoDB" id="9787585at2"/>
<gene>
    <name evidence="8" type="ORF">DP939_33170</name>
</gene>
<proteinExistence type="predicted"/>
<evidence type="ECO:0000259" key="7">
    <source>
        <dbReference type="PROSITE" id="PS51198"/>
    </source>
</evidence>
<evidence type="ECO:0000313" key="8">
    <source>
        <dbReference type="EMBL" id="RBQ15863.1"/>
    </source>
</evidence>
<dbReference type="PANTHER" id="PTHR11070:SF45">
    <property type="entry name" value="DNA 3'-5' HELICASE"/>
    <property type="match status" value="1"/>
</dbReference>
<dbReference type="RefSeq" id="WP_113984784.1">
    <property type="nucleotide sequence ID" value="NZ_QMEY01000020.1"/>
</dbReference>
<keyword evidence="3 5" id="KW-0347">Helicase</keyword>
<protein>
    <submittedName>
        <fullName evidence="8">Helicase</fullName>
    </submittedName>
</protein>
<dbReference type="AlphaFoldDB" id="A0A366LQQ3"/>
<evidence type="ECO:0000256" key="4">
    <source>
        <dbReference type="ARBA" id="ARBA00022840"/>
    </source>
</evidence>
<dbReference type="InterPro" id="IPR027417">
    <property type="entry name" value="P-loop_NTPase"/>
</dbReference>
<dbReference type="GO" id="GO:0005524">
    <property type="term" value="F:ATP binding"/>
    <property type="evidence" value="ECO:0007669"/>
    <property type="project" value="UniProtKB-UniRule"/>
</dbReference>
<dbReference type="Proteomes" id="UP000253303">
    <property type="component" value="Unassembled WGS sequence"/>
</dbReference>
<dbReference type="PANTHER" id="PTHR11070">
    <property type="entry name" value="UVRD / RECB / PCRA DNA HELICASE FAMILY MEMBER"/>
    <property type="match status" value="1"/>
</dbReference>
<reference evidence="8 9" key="1">
    <citation type="submission" date="2018-06" db="EMBL/GenBank/DDBJ databases">
        <title>Sphaerisporangium craniellae sp. nov., isolated from a marine sponge in the South China Sea.</title>
        <authorList>
            <person name="Li L."/>
        </authorList>
    </citation>
    <scope>NUCLEOTIDE SEQUENCE [LARGE SCALE GENOMIC DNA]</scope>
    <source>
        <strain evidence="8 9">LHW63015</strain>
    </source>
</reference>
<name>A0A366LQQ3_9ACTN</name>
<evidence type="ECO:0000256" key="6">
    <source>
        <dbReference type="SAM" id="MobiDB-lite"/>
    </source>
</evidence>
<dbReference type="EMBL" id="QMEY01000020">
    <property type="protein sequence ID" value="RBQ15863.1"/>
    <property type="molecule type" value="Genomic_DNA"/>
</dbReference>
<feature type="compositionally biased region" description="Low complexity" evidence="6">
    <location>
        <begin position="808"/>
        <end position="819"/>
    </location>
</feature>
<organism evidence="8 9">
    <name type="scientific">Spongiactinospora rosea</name>
    <dbReference type="NCBI Taxonomy" id="2248750"/>
    <lineage>
        <taxon>Bacteria</taxon>
        <taxon>Bacillati</taxon>
        <taxon>Actinomycetota</taxon>
        <taxon>Actinomycetes</taxon>
        <taxon>Streptosporangiales</taxon>
        <taxon>Streptosporangiaceae</taxon>
        <taxon>Spongiactinospora</taxon>
    </lineage>
</organism>
<comment type="caution">
    <text evidence="8">The sequence shown here is derived from an EMBL/GenBank/DDBJ whole genome shotgun (WGS) entry which is preliminary data.</text>
</comment>
<evidence type="ECO:0000256" key="5">
    <source>
        <dbReference type="PROSITE-ProRule" id="PRU00560"/>
    </source>
</evidence>
<keyword evidence="4 5" id="KW-0067">ATP-binding</keyword>
<sequence length="819" mass="86470">MTAREPWAGSPVEQEQAYVSELYHRLDVLRAETAARLAETARERGGTAQARAEREAAFARYSARLARLEAAENGLCFGRMDLAGGNRLYIGRTGLPAPDGEGDPLLVDWRAPAARAFYVATAAAPHGVRRRRHIVTRGRRVVRVDDEVLDSAAAPGDVLAGEAVLLATLTAGRTGRMRDIVATLRAEQDAIIRSDHQGVLVVQGGPGTGKTVVALHRAAYLLYTRPRLAARGVLVVGPNSTFLTYIGQVLPGLGETGVLSATVADLFPGVVADRVEPAATAEIKGRAVMAEVLACAVRARQAPPGTGLAITFGAGALRLDDDTRERAAAMARDSGLPHNRARALFADAIIGHLAHRLAEETRRLADRLEAEVADVLAEAGIDRAVREDLAELGSGEPQEPEEIVDEADVRELRRSLAADPGVRAALDALWPALTPQRLLDELFADPGRLAEAAPRLSADERAALVRRPGGWTTADVPLLDEAAELLGADDRAARARAARERARRVAYAQEVLDIDAGARTDGDEAAEVLTAADLLDAGGLADRHQEARGATVAERAAADRTWAFGHVIVDEAQELSEMAWRLLMRRCPGKSMTLVGDVAQTSDPAGTVSWDRVLRPHIGDRWRLARLSVNYRTPAEIMDAAAGLLADLQPEQAPPRSVRKAGVRPWRLSVPARELSEVLARHTAAEAARLDGGRLAVIVPDRRAAELAATIVAAVPGATAGPHPDLTAPVAVLGVIQAKGLEFDSVLVADPGGILAASPRGRGDLYVAMTRATQRLAILHPGPPPAVLADAVPELGQPVASGGGSGGPRPVASAADSCT</sequence>
<evidence type="ECO:0000256" key="1">
    <source>
        <dbReference type="ARBA" id="ARBA00022741"/>
    </source>
</evidence>
<dbReference type="GO" id="GO:0005829">
    <property type="term" value="C:cytosol"/>
    <property type="evidence" value="ECO:0007669"/>
    <property type="project" value="TreeGrafter"/>
</dbReference>